<dbReference type="Proteomes" id="UP000281553">
    <property type="component" value="Unassembled WGS sequence"/>
</dbReference>
<accession>A0A3P7LNW4</accession>
<name>A0A3P7LNW4_DIBLA</name>
<sequence length="223" mass="24761">MTISEGKSSVTVFPLDLKEFNRHRAITVNGASLLLVRKPKLLSVLFDPLLMFADHAMEVAGKSAQNAAIRTIMGCYKMSPIDHYHADASALPVAPPIALIGQQFWWAGSQPDHHNHNRCHALRPSHRGRSHITVLNKEAIASCLSDPASLPDSRCRRKTNPPSRGRFGLLYTCDFDLGKTTLGGFFLFLYSITKWLLNGPLPLIKPARLVHILQLSRLQHLSA</sequence>
<organism evidence="1 2">
    <name type="scientific">Dibothriocephalus latus</name>
    <name type="common">Fish tapeworm</name>
    <name type="synonym">Diphyllobothrium latum</name>
    <dbReference type="NCBI Taxonomy" id="60516"/>
    <lineage>
        <taxon>Eukaryota</taxon>
        <taxon>Metazoa</taxon>
        <taxon>Spiralia</taxon>
        <taxon>Lophotrochozoa</taxon>
        <taxon>Platyhelminthes</taxon>
        <taxon>Cestoda</taxon>
        <taxon>Eucestoda</taxon>
        <taxon>Diphyllobothriidea</taxon>
        <taxon>Diphyllobothriidae</taxon>
        <taxon>Dibothriocephalus</taxon>
    </lineage>
</organism>
<keyword evidence="2" id="KW-1185">Reference proteome</keyword>
<gene>
    <name evidence="1" type="ORF">DILT_LOCUS9168</name>
</gene>
<evidence type="ECO:0000313" key="2">
    <source>
        <dbReference type="Proteomes" id="UP000281553"/>
    </source>
</evidence>
<reference evidence="1 2" key="1">
    <citation type="submission" date="2018-11" db="EMBL/GenBank/DDBJ databases">
        <authorList>
            <consortium name="Pathogen Informatics"/>
        </authorList>
    </citation>
    <scope>NUCLEOTIDE SEQUENCE [LARGE SCALE GENOMIC DNA]</scope>
</reference>
<protein>
    <submittedName>
        <fullName evidence="1">Uncharacterized protein</fullName>
    </submittedName>
</protein>
<proteinExistence type="predicted"/>
<evidence type="ECO:0000313" key="1">
    <source>
        <dbReference type="EMBL" id="VDN13337.1"/>
    </source>
</evidence>
<dbReference type="EMBL" id="UYRU01056162">
    <property type="protein sequence ID" value="VDN13337.1"/>
    <property type="molecule type" value="Genomic_DNA"/>
</dbReference>
<dbReference type="AlphaFoldDB" id="A0A3P7LNW4"/>